<organism evidence="2 3">
    <name type="scientific">Pseudocercospora eumusae</name>
    <dbReference type="NCBI Taxonomy" id="321146"/>
    <lineage>
        <taxon>Eukaryota</taxon>
        <taxon>Fungi</taxon>
        <taxon>Dikarya</taxon>
        <taxon>Ascomycota</taxon>
        <taxon>Pezizomycotina</taxon>
        <taxon>Dothideomycetes</taxon>
        <taxon>Dothideomycetidae</taxon>
        <taxon>Mycosphaerellales</taxon>
        <taxon>Mycosphaerellaceae</taxon>
        <taxon>Pseudocercospora</taxon>
    </lineage>
</organism>
<reference evidence="2 3" key="1">
    <citation type="submission" date="2015-07" db="EMBL/GenBank/DDBJ databases">
        <title>Comparative genomics of the Sigatoka disease complex on banana suggests a link between parallel evolutionary changes in Pseudocercospora fijiensis and Pseudocercospora eumusae and increased virulence on the banana host.</title>
        <authorList>
            <person name="Chang T.-C."/>
            <person name="Salvucci A."/>
            <person name="Crous P.W."/>
            <person name="Stergiopoulos I."/>
        </authorList>
    </citation>
    <scope>NUCLEOTIDE SEQUENCE [LARGE SCALE GENOMIC DNA]</scope>
    <source>
        <strain evidence="2 3">CBS 114824</strain>
    </source>
</reference>
<evidence type="ECO:0000313" key="2">
    <source>
        <dbReference type="EMBL" id="KXS96113.1"/>
    </source>
</evidence>
<dbReference type="EMBL" id="LFZN01000186">
    <property type="protein sequence ID" value="KXS96113.1"/>
    <property type="molecule type" value="Genomic_DNA"/>
</dbReference>
<keyword evidence="3" id="KW-1185">Reference proteome</keyword>
<feature type="compositionally biased region" description="Polar residues" evidence="1">
    <location>
        <begin position="210"/>
        <end position="224"/>
    </location>
</feature>
<protein>
    <submittedName>
        <fullName evidence="2">Uncharacterized protein</fullName>
    </submittedName>
</protein>
<dbReference type="AlphaFoldDB" id="A0A139H0X2"/>
<feature type="compositionally biased region" description="Pro residues" evidence="1">
    <location>
        <begin position="249"/>
        <end position="300"/>
    </location>
</feature>
<dbReference type="OrthoDB" id="3650578at2759"/>
<evidence type="ECO:0000256" key="1">
    <source>
        <dbReference type="SAM" id="MobiDB-lite"/>
    </source>
</evidence>
<dbReference type="Proteomes" id="UP000070133">
    <property type="component" value="Unassembled WGS sequence"/>
</dbReference>
<accession>A0A139H0X2</accession>
<feature type="region of interest" description="Disordered" evidence="1">
    <location>
        <begin position="179"/>
        <end position="305"/>
    </location>
</feature>
<gene>
    <name evidence="2" type="ORF">AC578_7780</name>
</gene>
<name>A0A139H0X2_9PEZI</name>
<feature type="compositionally biased region" description="Low complexity" evidence="1">
    <location>
        <begin position="232"/>
        <end position="248"/>
    </location>
</feature>
<evidence type="ECO:0000313" key="3">
    <source>
        <dbReference type="Proteomes" id="UP000070133"/>
    </source>
</evidence>
<proteinExistence type="predicted"/>
<dbReference type="PRINTS" id="PR01217">
    <property type="entry name" value="PRICHEXTENSN"/>
</dbReference>
<sequence length="350" mass="38617">MATEGYQARSEFRTQLQGRDDQGRWNFCTQYILNNVAAASRVSWRLFFCWEYLYSQDRLRALGFKRQLQFPEQLEAAVQGKEETLAKENRAKLAILENWPGFVFRFVTPTGHEYTPQHFSIGLLEKLAALARMTPNSGVEVSRMVAIRVRDRLRSRAGTMPFVKPGDLDGLLVEIRRGRSRSAQMPPSRVPAPPLPASEGSVERGRGQPGQLSDRSSSFQTAVSSMAAFRQSSSDLLSRGLLRDSTPTMPRPTPTPPPPSRAASSPLPPPPPTSSPPPPPPASPPPPSPPPAPAGSPPVRGPLARRIRAAVMRELNAEASENAAAGARHRDWVKTHLDTWLEELPGDWQE</sequence>
<comment type="caution">
    <text evidence="2">The sequence shown here is derived from an EMBL/GenBank/DDBJ whole genome shotgun (WGS) entry which is preliminary data.</text>
</comment>